<dbReference type="InterPro" id="IPR000682">
    <property type="entry name" value="PCMT"/>
</dbReference>
<dbReference type="PANTHER" id="PTHR11579:SF0">
    <property type="entry name" value="PROTEIN-L-ISOASPARTATE(D-ASPARTATE) O-METHYLTRANSFERASE"/>
    <property type="match status" value="1"/>
</dbReference>
<dbReference type="PANTHER" id="PTHR11579">
    <property type="entry name" value="PROTEIN-L-ISOASPARTATE O-METHYLTRANSFERASE"/>
    <property type="match status" value="1"/>
</dbReference>
<sequence>MDTTTAAASPEALRDQMVDRILTSQRLPRPVETALRRIERHRYVPDAPLADAYDEKAVITHTFPDGTHLSCASGPTIVAAMLTALDIQPGQRILEIGAGTGYNAALLATLAGADGQVTTIDINADVTAAARRNLDDTGFPHVRVLTRDGADGATEHGPFDRIIVTVGAWDIPRTWWDQLAPDGRLVLPLRWRGTTRAVALTKHQDHWKSDWVFLCGFVPMLGQPGEQKTIIHPDGLAALHHDLDQPIDADALRGVLDQEKSTVWSDVTVHGHEPFDRVWLHLSAVDDGTVRIEADQQAVATGLCTPAIASRSPALAKDGSLAYFTIQRSSTPGRWQLGAIGHGPLGHHLASRIVDQIDAWDRDRTADPEILAFPAGAPIPSQMRGKIITKPENRLVLRY</sequence>
<proteinExistence type="inferred from homology"/>
<comment type="similarity">
    <text evidence="2">Belongs to the methyltransferase superfamily. L-isoaspartyl/D-aspartyl protein methyltransferase family.</text>
</comment>
<dbReference type="Gene3D" id="3.40.50.150">
    <property type="entry name" value="Vaccinia Virus protein VP39"/>
    <property type="match status" value="1"/>
</dbReference>
<comment type="subcellular location">
    <subcellularLocation>
        <location evidence="1">Cytoplasm</location>
    </subcellularLocation>
</comment>
<protein>
    <recommendedName>
        <fullName evidence="4">Protein-L-isoaspartate O-methyltransferase</fullName>
        <ecNumber evidence="3">2.1.1.77</ecNumber>
    </recommendedName>
    <alternativeName>
        <fullName evidence="11">L-isoaspartyl protein carboxyl methyltransferase</fullName>
    </alternativeName>
    <alternativeName>
        <fullName evidence="9">Protein L-isoaspartyl methyltransferase</fullName>
    </alternativeName>
    <alternativeName>
        <fullName evidence="10">Protein-beta-aspartate methyltransferase</fullName>
    </alternativeName>
</protein>
<evidence type="ECO:0000256" key="11">
    <source>
        <dbReference type="ARBA" id="ARBA00031350"/>
    </source>
</evidence>
<evidence type="ECO:0000256" key="7">
    <source>
        <dbReference type="ARBA" id="ARBA00022679"/>
    </source>
</evidence>
<dbReference type="Pfam" id="PF01135">
    <property type="entry name" value="PCMT"/>
    <property type="match status" value="1"/>
</dbReference>
<dbReference type="GO" id="GO:0005737">
    <property type="term" value="C:cytoplasm"/>
    <property type="evidence" value="ECO:0007669"/>
    <property type="project" value="UniProtKB-SubCell"/>
</dbReference>
<accession>A0A937RPU4</accession>
<evidence type="ECO:0000256" key="2">
    <source>
        <dbReference type="ARBA" id="ARBA00005369"/>
    </source>
</evidence>
<keyword evidence="8" id="KW-0949">S-adenosyl-L-methionine</keyword>
<evidence type="ECO:0000256" key="10">
    <source>
        <dbReference type="ARBA" id="ARBA00031323"/>
    </source>
</evidence>
<dbReference type="Proteomes" id="UP000604475">
    <property type="component" value="Unassembled WGS sequence"/>
</dbReference>
<dbReference type="EMBL" id="JAEACQ010000249">
    <property type="protein sequence ID" value="MBL7630443.1"/>
    <property type="molecule type" value="Genomic_DNA"/>
</dbReference>
<keyword evidence="13" id="KW-1185">Reference proteome</keyword>
<evidence type="ECO:0000256" key="8">
    <source>
        <dbReference type="ARBA" id="ARBA00022691"/>
    </source>
</evidence>
<evidence type="ECO:0000256" key="5">
    <source>
        <dbReference type="ARBA" id="ARBA00022490"/>
    </source>
</evidence>
<evidence type="ECO:0000256" key="9">
    <source>
        <dbReference type="ARBA" id="ARBA00030757"/>
    </source>
</evidence>
<dbReference type="EC" id="2.1.1.77" evidence="3"/>
<dbReference type="InterPro" id="IPR027573">
    <property type="entry name" value="Methyltran_FxLD"/>
</dbReference>
<dbReference type="RefSeq" id="WP_203001920.1">
    <property type="nucleotide sequence ID" value="NZ_JADWYU010000247.1"/>
</dbReference>
<dbReference type="GO" id="GO:0004719">
    <property type="term" value="F:protein-L-isoaspartate (D-aspartate) O-methyltransferase activity"/>
    <property type="evidence" value="ECO:0007669"/>
    <property type="project" value="UniProtKB-EC"/>
</dbReference>
<gene>
    <name evidence="12" type="primary">fxlM</name>
    <name evidence="12" type="ORF">I7412_25435</name>
</gene>
<dbReference type="SUPFAM" id="SSF53335">
    <property type="entry name" value="S-adenosyl-L-methionine-dependent methyltransferases"/>
    <property type="match status" value="1"/>
</dbReference>
<dbReference type="GO" id="GO:0032259">
    <property type="term" value="P:methylation"/>
    <property type="evidence" value="ECO:0007669"/>
    <property type="project" value="UniProtKB-KW"/>
</dbReference>
<evidence type="ECO:0000256" key="4">
    <source>
        <dbReference type="ARBA" id="ARBA00013346"/>
    </source>
</evidence>
<evidence type="ECO:0000256" key="3">
    <source>
        <dbReference type="ARBA" id="ARBA00011890"/>
    </source>
</evidence>
<dbReference type="AlphaFoldDB" id="A0A937RPU4"/>
<keyword evidence="6 12" id="KW-0489">Methyltransferase</keyword>
<evidence type="ECO:0000256" key="6">
    <source>
        <dbReference type="ARBA" id="ARBA00022603"/>
    </source>
</evidence>
<keyword evidence="5" id="KW-0963">Cytoplasm</keyword>
<name>A0A937RPU4_9ACTN</name>
<dbReference type="CDD" id="cd02440">
    <property type="entry name" value="AdoMet_MTases"/>
    <property type="match status" value="1"/>
</dbReference>
<dbReference type="NCBIfam" id="TIGR04364">
    <property type="entry name" value="methyltran_FxLD"/>
    <property type="match status" value="1"/>
</dbReference>
<dbReference type="InterPro" id="IPR029063">
    <property type="entry name" value="SAM-dependent_MTases_sf"/>
</dbReference>
<organism evidence="12 13">
    <name type="scientific">Frankia nepalensis</name>
    <dbReference type="NCBI Taxonomy" id="1836974"/>
    <lineage>
        <taxon>Bacteria</taxon>
        <taxon>Bacillati</taxon>
        <taxon>Actinomycetota</taxon>
        <taxon>Actinomycetes</taxon>
        <taxon>Frankiales</taxon>
        <taxon>Frankiaceae</taxon>
        <taxon>Frankia</taxon>
    </lineage>
</organism>
<reference evidence="12" key="1">
    <citation type="submission" date="2020-12" db="EMBL/GenBank/DDBJ databases">
        <title>Genomic characterization of non-nitrogen-fixing Frankia strains.</title>
        <authorList>
            <person name="Carlos-Shanley C."/>
            <person name="Guerra T."/>
            <person name="Hahn D."/>
        </authorList>
    </citation>
    <scope>NUCLEOTIDE SEQUENCE</scope>
    <source>
        <strain evidence="12">CN6</strain>
    </source>
</reference>
<comment type="caution">
    <text evidence="12">The sequence shown here is derived from an EMBL/GenBank/DDBJ whole genome shotgun (WGS) entry which is preliminary data.</text>
</comment>
<evidence type="ECO:0000313" key="12">
    <source>
        <dbReference type="EMBL" id="MBL7630443.1"/>
    </source>
</evidence>
<evidence type="ECO:0000313" key="13">
    <source>
        <dbReference type="Proteomes" id="UP000604475"/>
    </source>
</evidence>
<evidence type="ECO:0000256" key="1">
    <source>
        <dbReference type="ARBA" id="ARBA00004496"/>
    </source>
</evidence>
<keyword evidence="7" id="KW-0808">Transferase</keyword>